<gene>
    <name evidence="2" type="ORF">GJ743_17795</name>
</gene>
<accession>A0A6I3MJ06</accession>
<keyword evidence="1" id="KW-1133">Transmembrane helix</keyword>
<comment type="caution">
    <text evidence="2">The sequence shown here is derived from an EMBL/GenBank/DDBJ whole genome shotgun (WGS) entry which is preliminary data.</text>
</comment>
<name>A0A6I3MJ06_9MICO</name>
<keyword evidence="1" id="KW-0472">Membrane</keyword>
<dbReference type="Proteomes" id="UP000433071">
    <property type="component" value="Unassembled WGS sequence"/>
</dbReference>
<dbReference type="AlphaFoldDB" id="A0A6I3MJ06"/>
<sequence>MPTLAAAAAWLGRRFSKESRLLIRVERLAAIFPNLPEGKTRDEFAKRVSEAGAELNARLDPIFRQERRRKRRVIVGVVVATGFTVLVFPGLEMINSGWSTAVSVAIGGVAVGAFFLIERDTHRQREAIKAEQDRELAGEQLAPVL</sequence>
<proteinExistence type="predicted"/>
<dbReference type="OrthoDB" id="9838023at2"/>
<keyword evidence="1" id="KW-0812">Transmembrane</keyword>
<reference evidence="2 3" key="1">
    <citation type="submission" date="2019-11" db="EMBL/GenBank/DDBJ databases">
        <title>Agromyces kandeliae sp. nov., isolated from mangrove soil.</title>
        <authorList>
            <person name="Wang R."/>
        </authorList>
    </citation>
    <scope>NUCLEOTIDE SEQUENCE [LARGE SCALE GENOMIC DNA]</scope>
    <source>
        <strain evidence="2 3">JCM 11433</strain>
    </source>
</reference>
<evidence type="ECO:0000313" key="3">
    <source>
        <dbReference type="Proteomes" id="UP000433071"/>
    </source>
</evidence>
<feature type="transmembrane region" description="Helical" evidence="1">
    <location>
        <begin position="97"/>
        <end position="117"/>
    </location>
</feature>
<protein>
    <submittedName>
        <fullName evidence="2">Uncharacterized protein</fullName>
    </submittedName>
</protein>
<evidence type="ECO:0000256" key="1">
    <source>
        <dbReference type="SAM" id="Phobius"/>
    </source>
</evidence>
<evidence type="ECO:0000313" key="2">
    <source>
        <dbReference type="EMBL" id="MTH70223.1"/>
    </source>
</evidence>
<dbReference type="EMBL" id="WMLB01000042">
    <property type="protein sequence ID" value="MTH70223.1"/>
    <property type="molecule type" value="Genomic_DNA"/>
</dbReference>
<organism evidence="2 3">
    <name type="scientific">Agromyces bracchium</name>
    <dbReference type="NCBI Taxonomy" id="88376"/>
    <lineage>
        <taxon>Bacteria</taxon>
        <taxon>Bacillati</taxon>
        <taxon>Actinomycetota</taxon>
        <taxon>Actinomycetes</taxon>
        <taxon>Micrococcales</taxon>
        <taxon>Microbacteriaceae</taxon>
        <taxon>Agromyces</taxon>
    </lineage>
</organism>
<keyword evidence="3" id="KW-1185">Reference proteome</keyword>
<feature type="transmembrane region" description="Helical" evidence="1">
    <location>
        <begin position="73"/>
        <end position="91"/>
    </location>
</feature>